<keyword evidence="4" id="KW-1185">Reference proteome</keyword>
<organism evidence="3 4">
    <name type="scientific">Methyloradius palustris</name>
    <dbReference type="NCBI Taxonomy" id="2778876"/>
    <lineage>
        <taxon>Bacteria</taxon>
        <taxon>Pseudomonadati</taxon>
        <taxon>Pseudomonadota</taxon>
        <taxon>Betaproteobacteria</taxon>
        <taxon>Nitrosomonadales</taxon>
        <taxon>Methylophilaceae</taxon>
        <taxon>Methyloradius</taxon>
    </lineage>
</organism>
<sequence>MNTSLPQATLPEPSAEALVHSQRLTELIQSEIETAGGWIDFAHFMHLALYAPSLGYYSGGSKKFGKAGDFVTAPEISPLFAQTLAKQVQQVLALTQGDVLELGAGTGKLAATLLLELQQAEQLSEHYYILEVSAYLRDLQRETLQSELPAELFERVIWLDTLPETFNGLILGNEVLDALPVHIIKTHDDSIEELGVSIGADGFEWKTKVLKPDLQTVASKLSLTSDYTTEICPAATGLITSLTQLLEHGVILMLDYGFPQREYYHPQRAQGTLMCHYRHYAHDNPFLYVGLQDITAHVDFTAIAEAGMTNGAELLGYANQAQFLINCGITDVLSQVSPENMLEYVPLASQAQKLLSPAEMGELFKVIALGKGISEGLLGFSRGDRSHTL</sequence>
<proteinExistence type="predicted"/>
<dbReference type="Gene3D" id="3.40.50.12710">
    <property type="match status" value="1"/>
</dbReference>
<evidence type="ECO:0000256" key="1">
    <source>
        <dbReference type="ARBA" id="ARBA00022603"/>
    </source>
</evidence>
<keyword evidence="2" id="KW-0808">Transferase</keyword>
<evidence type="ECO:0000313" key="3">
    <source>
        <dbReference type="EMBL" id="BCM23966.1"/>
    </source>
</evidence>
<evidence type="ECO:0000313" key="4">
    <source>
        <dbReference type="Proteomes" id="UP000826722"/>
    </source>
</evidence>
<gene>
    <name evidence="3" type="ORF">ZMTM_02250</name>
</gene>
<dbReference type="PANTHER" id="PTHR12049:SF7">
    <property type="entry name" value="PROTEIN ARGININE METHYLTRANSFERASE NDUFAF7, MITOCHONDRIAL"/>
    <property type="match status" value="1"/>
</dbReference>
<dbReference type="KEGG" id="mpau:ZMTM_02250"/>
<dbReference type="InterPro" id="IPR038375">
    <property type="entry name" value="NDUFAF7_sf"/>
</dbReference>
<dbReference type="AlphaFoldDB" id="A0A8D5JPX9"/>
<accession>A0A8D5JPX9</accession>
<dbReference type="GO" id="GO:0032259">
    <property type="term" value="P:methylation"/>
    <property type="evidence" value="ECO:0007669"/>
    <property type="project" value="UniProtKB-KW"/>
</dbReference>
<dbReference type="InterPro" id="IPR029063">
    <property type="entry name" value="SAM-dependent_MTases_sf"/>
</dbReference>
<dbReference type="EMBL" id="AP024110">
    <property type="protein sequence ID" value="BCM23966.1"/>
    <property type="molecule type" value="Genomic_DNA"/>
</dbReference>
<dbReference type="GO" id="GO:0035243">
    <property type="term" value="F:protein-arginine omega-N symmetric methyltransferase activity"/>
    <property type="evidence" value="ECO:0007669"/>
    <property type="project" value="TreeGrafter"/>
</dbReference>
<dbReference type="Pfam" id="PF02636">
    <property type="entry name" value="Methyltransf_28"/>
    <property type="match status" value="1"/>
</dbReference>
<dbReference type="InterPro" id="IPR003788">
    <property type="entry name" value="NDUFAF7"/>
</dbReference>
<protein>
    <submittedName>
        <fullName evidence="3">SAM-dependent methyltransferase</fullName>
    </submittedName>
</protein>
<reference evidence="3" key="1">
    <citation type="journal article" date="2021" name="Arch. Microbiol.">
        <title>Methyloradius palustris gen. nov., sp. nov., a methanol-oxidizing bacterium isolated from snow.</title>
        <authorList>
            <person name="Miyadera T."/>
            <person name="Kojima H."/>
            <person name="Fukui M."/>
        </authorList>
    </citation>
    <scope>NUCLEOTIDE SEQUENCE</scope>
    <source>
        <strain evidence="3">Zm11</strain>
    </source>
</reference>
<dbReference type="SUPFAM" id="SSF53335">
    <property type="entry name" value="S-adenosyl-L-methionine-dependent methyltransferases"/>
    <property type="match status" value="1"/>
</dbReference>
<dbReference type="PANTHER" id="PTHR12049">
    <property type="entry name" value="PROTEIN ARGININE METHYLTRANSFERASE NDUFAF7, MITOCHONDRIAL"/>
    <property type="match status" value="1"/>
</dbReference>
<name>A0A8D5JPX9_9PROT</name>
<evidence type="ECO:0000256" key="2">
    <source>
        <dbReference type="ARBA" id="ARBA00022679"/>
    </source>
</evidence>
<keyword evidence="1 3" id="KW-0489">Methyltransferase</keyword>
<dbReference type="RefSeq" id="WP_221764533.1">
    <property type="nucleotide sequence ID" value="NZ_AP024110.1"/>
</dbReference>
<dbReference type="Proteomes" id="UP000826722">
    <property type="component" value="Chromosome"/>
</dbReference>